<organism evidence="2 3">
    <name type="scientific">Candidatus Propionivibrio dominans</name>
    <dbReference type="NCBI Taxonomy" id="2954373"/>
    <lineage>
        <taxon>Bacteria</taxon>
        <taxon>Pseudomonadati</taxon>
        <taxon>Pseudomonadota</taxon>
        <taxon>Betaproteobacteria</taxon>
        <taxon>Rhodocyclales</taxon>
        <taxon>Rhodocyclaceae</taxon>
        <taxon>Propionivibrio</taxon>
    </lineage>
</organism>
<dbReference type="EMBL" id="JADJNC010000067">
    <property type="protein sequence ID" value="MBK7425307.1"/>
    <property type="molecule type" value="Genomic_DNA"/>
</dbReference>
<keyword evidence="1" id="KW-1133">Transmembrane helix</keyword>
<feature type="transmembrane region" description="Helical" evidence="1">
    <location>
        <begin position="149"/>
        <end position="172"/>
    </location>
</feature>
<feature type="transmembrane region" description="Helical" evidence="1">
    <location>
        <begin position="178"/>
        <end position="198"/>
    </location>
</feature>
<accession>A0A9D7FGQ4</accession>
<feature type="transmembrane region" description="Helical" evidence="1">
    <location>
        <begin position="26"/>
        <end position="49"/>
    </location>
</feature>
<evidence type="ECO:0000256" key="1">
    <source>
        <dbReference type="SAM" id="Phobius"/>
    </source>
</evidence>
<feature type="transmembrane region" description="Helical" evidence="1">
    <location>
        <begin position="113"/>
        <end position="137"/>
    </location>
</feature>
<keyword evidence="1" id="KW-0472">Membrane</keyword>
<feature type="transmembrane region" description="Helical" evidence="1">
    <location>
        <begin position="70"/>
        <end position="93"/>
    </location>
</feature>
<name>A0A9D7FGQ4_9RHOO</name>
<evidence type="ECO:0000313" key="2">
    <source>
        <dbReference type="EMBL" id="MBK7425307.1"/>
    </source>
</evidence>
<dbReference type="Pfam" id="PF09955">
    <property type="entry name" value="DUF2189"/>
    <property type="match status" value="1"/>
</dbReference>
<gene>
    <name evidence="2" type="ORF">IPJ48_20760</name>
</gene>
<comment type="caution">
    <text evidence="2">The sequence shown here is derived from an EMBL/GenBank/DDBJ whole genome shotgun (WGS) entry which is preliminary data.</text>
</comment>
<evidence type="ECO:0000313" key="3">
    <source>
        <dbReference type="Proteomes" id="UP000886602"/>
    </source>
</evidence>
<dbReference type="Proteomes" id="UP000886602">
    <property type="component" value="Unassembled WGS sequence"/>
</dbReference>
<dbReference type="InterPro" id="IPR018692">
    <property type="entry name" value="DUF2189"/>
</dbReference>
<dbReference type="AlphaFoldDB" id="A0A9D7FGQ4"/>
<proteinExistence type="predicted"/>
<sequence length="209" mass="22873">MIFALIGILILFGIERASFAPMIFPLAGGFMLVGPVLLSGFFAMADRIARKETCTFSDIVSGFSRTSPEMLVIAFVCTLLFMIWVTDVAALYGFTVGRVPASLLMLFSPSESILSFLLWSSLLGAVLAFVIFSISAFSVPLLYYRRAGLVQAVFLSVTAVFANLVPCLLWAIILSVTIIASILIFPLFLLTFPVLAFASHTLYRELFPE</sequence>
<keyword evidence="1" id="KW-0812">Transmembrane</keyword>
<protein>
    <submittedName>
        <fullName evidence="2">DUF2189 domain-containing protein</fullName>
    </submittedName>
</protein>
<reference evidence="2" key="1">
    <citation type="submission" date="2020-10" db="EMBL/GenBank/DDBJ databases">
        <title>Connecting structure to function with the recovery of over 1000 high-quality activated sludge metagenome-assembled genomes encoding full-length rRNA genes using long-read sequencing.</title>
        <authorList>
            <person name="Singleton C.M."/>
            <person name="Petriglieri F."/>
            <person name="Kristensen J.M."/>
            <person name="Kirkegaard R.H."/>
            <person name="Michaelsen T.Y."/>
            <person name="Andersen M.H."/>
            <person name="Karst S.M."/>
            <person name="Dueholm M.S."/>
            <person name="Nielsen P.H."/>
            <person name="Albertsen M."/>
        </authorList>
    </citation>
    <scope>NUCLEOTIDE SEQUENCE</scope>
    <source>
        <strain evidence="2">EsbW_18-Q3-R4-48_MAXAC.044</strain>
    </source>
</reference>